<dbReference type="EMBL" id="AP022620">
    <property type="protein sequence ID" value="BBZ77757.1"/>
    <property type="molecule type" value="Genomic_DNA"/>
</dbReference>
<feature type="region of interest" description="Disordered" evidence="1">
    <location>
        <begin position="1"/>
        <end position="24"/>
    </location>
</feature>
<evidence type="ECO:0000256" key="1">
    <source>
        <dbReference type="SAM" id="MobiDB-lite"/>
    </source>
</evidence>
<accession>A0A6N4WC31</accession>
<gene>
    <name evidence="2" type="ORF">MANY_30940</name>
</gene>
<keyword evidence="3" id="KW-1185">Reference proteome</keyword>
<protein>
    <submittedName>
        <fullName evidence="2">Uncharacterized protein</fullName>
    </submittedName>
</protein>
<evidence type="ECO:0000313" key="3">
    <source>
        <dbReference type="Proteomes" id="UP000467249"/>
    </source>
</evidence>
<feature type="compositionally biased region" description="Polar residues" evidence="1">
    <location>
        <begin position="1"/>
        <end position="14"/>
    </location>
</feature>
<proteinExistence type="predicted"/>
<organism evidence="2 3">
    <name type="scientific">Mycolicibacterium anyangense</name>
    <dbReference type="NCBI Taxonomy" id="1431246"/>
    <lineage>
        <taxon>Bacteria</taxon>
        <taxon>Bacillati</taxon>
        <taxon>Actinomycetota</taxon>
        <taxon>Actinomycetes</taxon>
        <taxon>Mycobacteriales</taxon>
        <taxon>Mycobacteriaceae</taxon>
        <taxon>Mycolicibacterium</taxon>
    </lineage>
</organism>
<reference evidence="2 3" key="1">
    <citation type="journal article" date="2019" name="Emerg. Microbes Infect.">
        <title>Comprehensive subspecies identification of 175 nontuberculous mycobacteria species based on 7547 genomic profiles.</title>
        <authorList>
            <person name="Matsumoto Y."/>
            <person name="Kinjo T."/>
            <person name="Motooka D."/>
            <person name="Nabeya D."/>
            <person name="Jung N."/>
            <person name="Uechi K."/>
            <person name="Horii T."/>
            <person name="Iida T."/>
            <person name="Fujita J."/>
            <person name="Nakamura S."/>
        </authorList>
    </citation>
    <scope>NUCLEOTIDE SEQUENCE [LARGE SCALE GENOMIC DNA]</scope>
    <source>
        <strain evidence="2 3">JCM 30275</strain>
    </source>
</reference>
<dbReference type="Proteomes" id="UP000467249">
    <property type="component" value="Chromosome"/>
</dbReference>
<name>A0A6N4WC31_9MYCO</name>
<dbReference type="AlphaFoldDB" id="A0A6N4WC31"/>
<dbReference type="KEGG" id="many:MANY_30940"/>
<sequence length="57" mass="6699">MRRYGNQQLGSEGVQQFEEDRGADPEARVRIPVVGRFWWRSNILYDAYVHAKRDSMG</sequence>
<evidence type="ECO:0000313" key="2">
    <source>
        <dbReference type="EMBL" id="BBZ77757.1"/>
    </source>
</evidence>